<proteinExistence type="predicted"/>
<dbReference type="Proteomes" id="UP000245119">
    <property type="component" value="Linkage Group LG1"/>
</dbReference>
<evidence type="ECO:0000313" key="2">
    <source>
        <dbReference type="EMBL" id="PVD38552.1"/>
    </source>
</evidence>
<comment type="caution">
    <text evidence="2">The sequence shown here is derived from an EMBL/GenBank/DDBJ whole genome shotgun (WGS) entry which is preliminary data.</text>
</comment>
<evidence type="ECO:0000256" key="1">
    <source>
        <dbReference type="SAM" id="MobiDB-lite"/>
    </source>
</evidence>
<reference evidence="2 3" key="1">
    <citation type="submission" date="2018-04" db="EMBL/GenBank/DDBJ databases">
        <title>The genome of golden apple snail Pomacea canaliculata provides insight into stress tolerance and invasive adaptation.</title>
        <authorList>
            <person name="Liu C."/>
            <person name="Liu B."/>
            <person name="Ren Y."/>
            <person name="Zhang Y."/>
            <person name="Wang H."/>
            <person name="Li S."/>
            <person name="Jiang F."/>
            <person name="Yin L."/>
            <person name="Zhang G."/>
            <person name="Qian W."/>
            <person name="Fan W."/>
        </authorList>
    </citation>
    <scope>NUCLEOTIDE SEQUENCE [LARGE SCALE GENOMIC DNA]</scope>
    <source>
        <strain evidence="2">SZHN2017</strain>
        <tissue evidence="2">Muscle</tissue>
    </source>
</reference>
<dbReference type="EMBL" id="PZQS01000001">
    <property type="protein sequence ID" value="PVD38552.1"/>
    <property type="molecule type" value="Genomic_DNA"/>
</dbReference>
<name>A0A2T7PYP6_POMCA</name>
<gene>
    <name evidence="2" type="ORF">C0Q70_01168</name>
</gene>
<accession>A0A2T7PYP6</accession>
<evidence type="ECO:0000313" key="3">
    <source>
        <dbReference type="Proteomes" id="UP000245119"/>
    </source>
</evidence>
<keyword evidence="3" id="KW-1185">Reference proteome</keyword>
<sequence>MYDCGWYPDLNEKSTSLPTKSPDSHEERRTGFRQSPSIGNAPVVRLRQTVLVCSDGQPFLAGKGQSTLDLHKPVSAHLRPFIAHNMSAWMARTVGSAARAMSRRCSLALQTCYMSNTHVW</sequence>
<protein>
    <submittedName>
        <fullName evidence="2">Uncharacterized protein</fullName>
    </submittedName>
</protein>
<feature type="region of interest" description="Disordered" evidence="1">
    <location>
        <begin position="11"/>
        <end position="39"/>
    </location>
</feature>
<dbReference type="AlphaFoldDB" id="A0A2T7PYP6"/>
<organism evidence="2 3">
    <name type="scientific">Pomacea canaliculata</name>
    <name type="common">Golden apple snail</name>
    <dbReference type="NCBI Taxonomy" id="400727"/>
    <lineage>
        <taxon>Eukaryota</taxon>
        <taxon>Metazoa</taxon>
        <taxon>Spiralia</taxon>
        <taxon>Lophotrochozoa</taxon>
        <taxon>Mollusca</taxon>
        <taxon>Gastropoda</taxon>
        <taxon>Caenogastropoda</taxon>
        <taxon>Architaenioglossa</taxon>
        <taxon>Ampullarioidea</taxon>
        <taxon>Ampullariidae</taxon>
        <taxon>Pomacea</taxon>
    </lineage>
</organism>